<feature type="region of interest" description="Disordered" evidence="1">
    <location>
        <begin position="675"/>
        <end position="756"/>
    </location>
</feature>
<dbReference type="OrthoDB" id="77038at2759"/>
<keyword evidence="4" id="KW-1185">Reference proteome</keyword>
<feature type="domain" description="WRKY19-like zinc finger" evidence="2">
    <location>
        <begin position="396"/>
        <end position="420"/>
    </location>
</feature>
<feature type="region of interest" description="Disordered" evidence="1">
    <location>
        <begin position="1"/>
        <end position="41"/>
    </location>
</feature>
<dbReference type="PANTHER" id="PTHR31827">
    <property type="entry name" value="EMB|CAB89363.1"/>
    <property type="match status" value="1"/>
</dbReference>
<feature type="compositionally biased region" description="Basic and acidic residues" evidence="1">
    <location>
        <begin position="8"/>
        <end position="19"/>
    </location>
</feature>
<dbReference type="Proteomes" id="UP000241890">
    <property type="component" value="Unassembled WGS sequence"/>
</dbReference>
<feature type="domain" description="WRKY19-like zinc finger" evidence="2">
    <location>
        <begin position="322"/>
        <end position="346"/>
    </location>
</feature>
<dbReference type="InParanoid" id="A0A2R5GRA6"/>
<feature type="domain" description="WRKY19-like zinc finger" evidence="2">
    <location>
        <begin position="273"/>
        <end position="297"/>
    </location>
</feature>
<evidence type="ECO:0000259" key="2">
    <source>
        <dbReference type="Pfam" id="PF24906"/>
    </source>
</evidence>
<sequence length="756" mass="80564">MHKRQRRAHDLSTADHGRPESAGVSASAFGTRDETSRGASDQARAFHDLYLREHARTQEGTSTNNNETSRAPVAGLSRAPPQAAAAPEIIIDSAVWAPAEIFNPNNLLHVKEKRPFGATRGNTSVPQVPALVVRIKAEGIGRTENLAVRAMLWSCGPITQQARFIEKKGIHTLAPKHGEPFCSLRGNAKIECQRNQQQQQYRMETGLQAEAVESKDEEEHRRFGRKCTFPRCEKASQGPTAYCISHGGGKKCGRENCDKLDKGGGFCVSHGGGKRCQVPDCERSAKGPTAHCIAHGGGSRCKVNRCAKLDAGKGFCIAHGGGKRCSHENCNKAAQGSSGLCKAHGGGRTCKFEGCLKRDMGGGYCIAHGGGKRCEVEGCEKSAQGGTKCCVRHGGGKRCREPECTKSAAGSTKYCIRHGGGRRCKETGCSKHATGGGFCAEHGGGRRCNVQGCDNNALYGGIKGFCYSHGGGKRCREPNCNKAPRVPTEYCVSHGGGVRCKADNCTSLARSGGLCGTHGGRKRCVSVNCQKFAKYGGLCKAHGGGKRCREPRCTRFERANGLCQHHLSPAAAAAAAAAGNVTPKCDDPGCDRPALMNDDFCRVHSRLPQTAHILPTGMNISPQHVGGDQPGNSDHQGGASAPGPPGAMNDYEDDEEIDAKLRDLQRQMSILEAAREERIKRRRLSAPTGPPMAHPTHAPWGGHQFSSQAAGPGSFQPHHMQQQQPPPPPQQQQQSQQDHVADGYGQYSSSTSGTGI</sequence>
<evidence type="ECO:0000256" key="1">
    <source>
        <dbReference type="SAM" id="MobiDB-lite"/>
    </source>
</evidence>
<feature type="compositionally biased region" description="Polar residues" evidence="1">
    <location>
        <begin position="58"/>
        <end position="69"/>
    </location>
</feature>
<dbReference type="AlphaFoldDB" id="A0A2R5GRA6"/>
<proteinExistence type="predicted"/>
<reference evidence="3 4" key="1">
    <citation type="submission" date="2017-12" db="EMBL/GenBank/DDBJ databases">
        <title>Sequencing, de novo assembly and annotation of complete genome of a new Thraustochytrid species, strain FCC1311.</title>
        <authorList>
            <person name="Sedici K."/>
            <person name="Godart F."/>
            <person name="Aiese Cigliano R."/>
            <person name="Sanseverino W."/>
            <person name="Barakat M."/>
            <person name="Ortet P."/>
            <person name="Marechal E."/>
            <person name="Cagnac O."/>
            <person name="Amato A."/>
        </authorList>
    </citation>
    <scope>NUCLEOTIDE SEQUENCE [LARGE SCALE GENOMIC DNA]</scope>
</reference>
<feature type="domain" description="WRKY19-like zinc finger" evidence="2">
    <location>
        <begin position="347"/>
        <end position="370"/>
    </location>
</feature>
<dbReference type="EMBL" id="BEYU01000154">
    <property type="protein sequence ID" value="GBG33412.1"/>
    <property type="molecule type" value="Genomic_DNA"/>
</dbReference>
<evidence type="ECO:0000313" key="3">
    <source>
        <dbReference type="EMBL" id="GBG33412.1"/>
    </source>
</evidence>
<name>A0A2R5GRA6_9STRA</name>
<dbReference type="Pfam" id="PF24906">
    <property type="entry name" value="Zf_WRKY19"/>
    <property type="match status" value="6"/>
</dbReference>
<feature type="region of interest" description="Disordered" evidence="1">
    <location>
        <begin position="56"/>
        <end position="80"/>
    </location>
</feature>
<dbReference type="InterPro" id="IPR056866">
    <property type="entry name" value="Znf_WRKY19"/>
</dbReference>
<organism evidence="3 4">
    <name type="scientific">Hondaea fermentalgiana</name>
    <dbReference type="NCBI Taxonomy" id="2315210"/>
    <lineage>
        <taxon>Eukaryota</taxon>
        <taxon>Sar</taxon>
        <taxon>Stramenopiles</taxon>
        <taxon>Bigyra</taxon>
        <taxon>Labyrinthulomycetes</taxon>
        <taxon>Thraustochytrida</taxon>
        <taxon>Thraustochytriidae</taxon>
        <taxon>Hondaea</taxon>
    </lineage>
</organism>
<dbReference type="PANTHER" id="PTHR31827:SF1">
    <property type="entry name" value="EMB|CAB89363.1"/>
    <property type="match status" value="1"/>
</dbReference>
<evidence type="ECO:0000313" key="4">
    <source>
        <dbReference type="Proteomes" id="UP000241890"/>
    </source>
</evidence>
<protein>
    <submittedName>
        <fullName evidence="3">Teneurin-3</fullName>
    </submittedName>
</protein>
<feature type="domain" description="WRKY19-like zinc finger" evidence="2">
    <location>
        <begin position="371"/>
        <end position="395"/>
    </location>
</feature>
<comment type="caution">
    <text evidence="3">The sequence shown here is derived from an EMBL/GenBank/DDBJ whole genome shotgun (WGS) entry which is preliminary data.</text>
</comment>
<gene>
    <name evidence="3" type="ORF">FCC1311_096352</name>
</gene>
<accession>A0A2R5GRA6</accession>
<feature type="compositionally biased region" description="Low complexity" evidence="1">
    <location>
        <begin position="731"/>
        <end position="756"/>
    </location>
</feature>
<feature type="region of interest" description="Disordered" evidence="1">
    <location>
        <begin position="616"/>
        <end position="651"/>
    </location>
</feature>
<feature type="domain" description="WRKY19-like zinc finger" evidence="2">
    <location>
        <begin position="249"/>
        <end position="272"/>
    </location>
</feature>